<reference evidence="2" key="1">
    <citation type="submission" date="2017-02" db="EMBL/GenBank/DDBJ databases">
        <title>Complete genome sequence of Cupriavidus necator strain NH9, a 3-chlorobenzoate degrader.</title>
        <authorList>
            <person name="Moriuchi R."/>
            <person name="Dohra H."/>
            <person name="Ogawa N."/>
        </authorList>
    </citation>
    <scope>NUCLEOTIDE SEQUENCE [LARGE SCALE GENOMIC DNA]</scope>
    <source>
        <strain evidence="2">NH9</strain>
    </source>
</reference>
<gene>
    <name evidence="1" type="ORF">BJN34_01420</name>
</gene>
<sequence>MHVTIRTITIPGTRSRAPLHQAAVYPTTEQDAEPLMKSDWGQREPEVFKAAQNWAQRNKYTVLNPRSGSFYGIVAGRVPFP</sequence>
<dbReference type="EMBL" id="CP017757">
    <property type="protein sequence ID" value="AQV92551.1"/>
    <property type="molecule type" value="Genomic_DNA"/>
</dbReference>
<evidence type="ECO:0000313" key="2">
    <source>
        <dbReference type="Proteomes" id="UP000189627"/>
    </source>
</evidence>
<accession>A0A1U9UJU1</accession>
<dbReference type="KEGG" id="cuh:BJN34_01420"/>
<evidence type="ECO:0000313" key="1">
    <source>
        <dbReference type="EMBL" id="AQV92551.1"/>
    </source>
</evidence>
<protein>
    <submittedName>
        <fullName evidence="1">CDP-diacylglycerol pyrophosphatase</fullName>
    </submittedName>
</protein>
<dbReference type="AlphaFoldDB" id="A0A1U9UJU1"/>
<proteinExistence type="predicted"/>
<dbReference type="Proteomes" id="UP000189627">
    <property type="component" value="Chromosome 1"/>
</dbReference>
<dbReference type="OrthoDB" id="8966160at2"/>
<name>A0A1U9UJU1_CUPNE</name>
<organism evidence="1 2">
    <name type="scientific">Cupriavidus necator</name>
    <name type="common">Alcaligenes eutrophus</name>
    <name type="synonym">Ralstonia eutropha</name>
    <dbReference type="NCBI Taxonomy" id="106590"/>
    <lineage>
        <taxon>Bacteria</taxon>
        <taxon>Pseudomonadati</taxon>
        <taxon>Pseudomonadota</taxon>
        <taxon>Betaproteobacteria</taxon>
        <taxon>Burkholderiales</taxon>
        <taxon>Burkholderiaceae</taxon>
        <taxon>Cupriavidus</taxon>
    </lineage>
</organism>